<feature type="transmembrane region" description="Helical" evidence="5">
    <location>
        <begin position="275"/>
        <end position="293"/>
    </location>
</feature>
<feature type="transmembrane region" description="Helical" evidence="5">
    <location>
        <begin position="112"/>
        <end position="130"/>
    </location>
</feature>
<feature type="transmembrane region" description="Helical" evidence="5">
    <location>
        <begin position="196"/>
        <end position="215"/>
    </location>
</feature>
<keyword evidence="4 5" id="KW-0472">Membrane</keyword>
<organism evidence="7 8">
    <name type="scientific">Natronococcus jeotgali DSM 18795</name>
    <dbReference type="NCBI Taxonomy" id="1227498"/>
    <lineage>
        <taxon>Archaea</taxon>
        <taxon>Methanobacteriati</taxon>
        <taxon>Methanobacteriota</taxon>
        <taxon>Stenosarchaea group</taxon>
        <taxon>Halobacteria</taxon>
        <taxon>Halobacteriales</taxon>
        <taxon>Natrialbaceae</taxon>
        <taxon>Natronococcus</taxon>
    </lineage>
</organism>
<feature type="transmembrane region" description="Helical" evidence="5">
    <location>
        <begin position="50"/>
        <end position="70"/>
    </location>
</feature>
<dbReference type="InterPro" id="IPR051533">
    <property type="entry name" value="WaaL-like"/>
</dbReference>
<dbReference type="PANTHER" id="PTHR37422">
    <property type="entry name" value="TEICHURONIC ACID BIOSYNTHESIS PROTEIN TUAE"/>
    <property type="match status" value="1"/>
</dbReference>
<feature type="transmembrane region" description="Helical" evidence="5">
    <location>
        <begin position="399"/>
        <end position="422"/>
    </location>
</feature>
<feature type="transmembrane region" description="Helical" evidence="5">
    <location>
        <begin position="82"/>
        <end position="100"/>
    </location>
</feature>
<feature type="transmembrane region" description="Helical" evidence="5">
    <location>
        <begin position="429"/>
        <end position="446"/>
    </location>
</feature>
<gene>
    <name evidence="7" type="ORF">C492_15311</name>
</gene>
<comment type="caution">
    <text evidence="7">The sequence shown here is derived from an EMBL/GenBank/DDBJ whole genome shotgun (WGS) entry which is preliminary data.</text>
</comment>
<evidence type="ECO:0000313" key="8">
    <source>
        <dbReference type="Proteomes" id="UP000011531"/>
    </source>
</evidence>
<evidence type="ECO:0000313" key="7">
    <source>
        <dbReference type="EMBL" id="ELY55655.1"/>
    </source>
</evidence>
<evidence type="ECO:0000259" key="6">
    <source>
        <dbReference type="Pfam" id="PF04932"/>
    </source>
</evidence>
<keyword evidence="2 5" id="KW-0812">Transmembrane</keyword>
<dbReference type="GO" id="GO:0016020">
    <property type="term" value="C:membrane"/>
    <property type="evidence" value="ECO:0007669"/>
    <property type="project" value="UniProtKB-SubCell"/>
</dbReference>
<evidence type="ECO:0000256" key="4">
    <source>
        <dbReference type="ARBA" id="ARBA00023136"/>
    </source>
</evidence>
<keyword evidence="8" id="KW-1185">Reference proteome</keyword>
<feature type="transmembrane region" description="Helical" evidence="5">
    <location>
        <begin position="323"/>
        <end position="344"/>
    </location>
</feature>
<feature type="transmembrane region" description="Helical" evidence="5">
    <location>
        <begin position="299"/>
        <end position="316"/>
    </location>
</feature>
<feature type="transmembrane region" description="Helical" evidence="5">
    <location>
        <begin position="20"/>
        <end position="44"/>
    </location>
</feature>
<evidence type="ECO:0000256" key="1">
    <source>
        <dbReference type="ARBA" id="ARBA00004141"/>
    </source>
</evidence>
<dbReference type="EMBL" id="AOIA01000128">
    <property type="protein sequence ID" value="ELY55655.1"/>
    <property type="molecule type" value="Genomic_DNA"/>
</dbReference>
<dbReference type="InterPro" id="IPR007016">
    <property type="entry name" value="O-antigen_ligase-rel_domated"/>
</dbReference>
<evidence type="ECO:0000256" key="2">
    <source>
        <dbReference type="ARBA" id="ARBA00022692"/>
    </source>
</evidence>
<feature type="transmembrane region" description="Helical" evidence="5">
    <location>
        <begin position="137"/>
        <end position="155"/>
    </location>
</feature>
<dbReference type="STRING" id="1227498.C492_15311"/>
<feature type="transmembrane region" description="Helical" evidence="5">
    <location>
        <begin position="167"/>
        <end position="184"/>
    </location>
</feature>
<feature type="transmembrane region" description="Helical" evidence="5">
    <location>
        <begin position="250"/>
        <end position="268"/>
    </location>
</feature>
<proteinExistence type="predicted"/>
<keyword evidence="3 5" id="KW-1133">Transmembrane helix</keyword>
<dbReference type="Pfam" id="PF04932">
    <property type="entry name" value="Wzy_C"/>
    <property type="match status" value="1"/>
</dbReference>
<protein>
    <submittedName>
        <fullName evidence="7">O-antigen polymerase</fullName>
    </submittedName>
</protein>
<dbReference type="PANTHER" id="PTHR37422:SF13">
    <property type="entry name" value="LIPOPOLYSACCHARIDE BIOSYNTHESIS PROTEIN PA4999-RELATED"/>
    <property type="match status" value="1"/>
</dbReference>
<accession>L9X1P9</accession>
<reference evidence="7 8" key="1">
    <citation type="journal article" date="2014" name="PLoS Genet.">
        <title>Phylogenetically driven sequencing of extremely halophilic archaea reveals strategies for static and dynamic osmo-response.</title>
        <authorList>
            <person name="Becker E.A."/>
            <person name="Seitzer P.M."/>
            <person name="Tritt A."/>
            <person name="Larsen D."/>
            <person name="Krusor M."/>
            <person name="Yao A.I."/>
            <person name="Wu D."/>
            <person name="Madern D."/>
            <person name="Eisen J.A."/>
            <person name="Darling A.E."/>
            <person name="Facciotti M.T."/>
        </authorList>
    </citation>
    <scope>NUCLEOTIDE SEQUENCE [LARGE SCALE GENOMIC DNA]</scope>
    <source>
        <strain evidence="7 8">DSM 18795</strain>
    </source>
</reference>
<feature type="transmembrane region" description="Helical" evidence="5">
    <location>
        <begin position="452"/>
        <end position="470"/>
    </location>
</feature>
<dbReference type="Proteomes" id="UP000011531">
    <property type="component" value="Unassembled WGS sequence"/>
</dbReference>
<evidence type="ECO:0000256" key="5">
    <source>
        <dbReference type="SAM" id="Phobius"/>
    </source>
</evidence>
<evidence type="ECO:0000256" key="3">
    <source>
        <dbReference type="ARBA" id="ARBA00022989"/>
    </source>
</evidence>
<name>L9X1P9_9EURY</name>
<sequence length="480" mass="50912">MSMKSIIQNPGAVRTFEWSVARVADGATYGLFGLYLVLVVVEYITDSVLAWHLASFAVLLGTVQGLSLALRYYQTTEHLQAALLSVAGFALAVFAVVYQSSSPGLGLGPSRLLALAVVFVLFVSFFLVVADARRYTLTQWLAVGCFLVLTALYFVHTLEYVPSSSQSRWPVWAALIMGTNLFVVPRLVPERVFLQFLSWGAALSVLLGLLTYITGEYSFWFVEVRQWSSAPPLPGVETALRSVFPNPNSFGLLSFAGFVAAGVTFHRSVVARRPFVASLAAAISGLCGLGVVLSNARASMLAAAVVVVIYAGYVLGGRLVGSVGLGMTFCGVGVALVAMAVGLLEISASSRFELWAASLHAIWDGPLLFGHGSGPPSVVLDPYLAGEGAPSPHNSYLSVVLQTGLVGGLAYLGLAGGSIVVALIKYNEATVAMLAFVSGWAVHQLFESYTMFHWSLGSVLVSLCVGYLLFPAESPSTRVG</sequence>
<dbReference type="AlphaFoldDB" id="L9X1P9"/>
<comment type="subcellular location">
    <subcellularLocation>
        <location evidence="1">Membrane</location>
        <topology evidence="1">Multi-pass membrane protein</topology>
    </subcellularLocation>
</comment>
<feature type="domain" description="O-antigen ligase-related" evidence="6">
    <location>
        <begin position="285"/>
        <end position="412"/>
    </location>
</feature>